<proteinExistence type="predicted"/>
<dbReference type="OrthoDB" id="4364081at2759"/>
<evidence type="ECO:0000313" key="2">
    <source>
        <dbReference type="Proteomes" id="UP000000724"/>
    </source>
</evidence>
<protein>
    <submittedName>
        <fullName evidence="1">Uncharacterized protein</fullName>
    </submittedName>
</protein>
<dbReference type="VEuPathDB" id="FungiDB:PCH_Pc12g10290"/>
<dbReference type="OMA" id="FTHTDEQ"/>
<evidence type="ECO:0000313" key="1">
    <source>
        <dbReference type="EMBL" id="CAP80656.1"/>
    </source>
</evidence>
<name>B6H0G9_PENRW</name>
<organism evidence="1 2">
    <name type="scientific">Penicillium rubens (strain ATCC 28089 / DSM 1075 / NRRL 1951 / Wisconsin 54-1255)</name>
    <name type="common">Penicillium chrysogenum</name>
    <dbReference type="NCBI Taxonomy" id="500485"/>
    <lineage>
        <taxon>Eukaryota</taxon>
        <taxon>Fungi</taxon>
        <taxon>Dikarya</taxon>
        <taxon>Ascomycota</taxon>
        <taxon>Pezizomycotina</taxon>
        <taxon>Eurotiomycetes</taxon>
        <taxon>Eurotiomycetidae</taxon>
        <taxon>Eurotiales</taxon>
        <taxon>Aspergillaceae</taxon>
        <taxon>Penicillium</taxon>
        <taxon>Penicillium chrysogenum species complex</taxon>
    </lineage>
</organism>
<dbReference type="HOGENOM" id="CLU_139302_0_0_1"/>
<reference evidence="1 2" key="1">
    <citation type="journal article" date="2008" name="Nat. Biotechnol.">
        <title>Genome sequencing and analysis of the filamentous fungus Penicillium chrysogenum.</title>
        <authorList>
            <person name="van den Berg M.A."/>
            <person name="Albang R."/>
            <person name="Albermann K."/>
            <person name="Badger J.H."/>
            <person name="Daran J.-M."/>
            <person name="Driessen A.J.M."/>
            <person name="Garcia-Estrada C."/>
            <person name="Fedorova N.D."/>
            <person name="Harris D.M."/>
            <person name="Heijne W.H.M."/>
            <person name="Joardar V.S."/>
            <person name="Kiel J.A.K.W."/>
            <person name="Kovalchuk A."/>
            <person name="Martin J.F."/>
            <person name="Nierman W.C."/>
            <person name="Nijland J.G."/>
            <person name="Pronk J.T."/>
            <person name="Roubos J.A."/>
            <person name="van der Klei I.J."/>
            <person name="van Peij N.N.M.E."/>
            <person name="Veenhuis M."/>
            <person name="von Doehren H."/>
            <person name="Wagner C."/>
            <person name="Wortman J.R."/>
            <person name="Bovenberg R.A.L."/>
        </authorList>
    </citation>
    <scope>NUCLEOTIDE SEQUENCE [LARGE SCALE GENOMIC DNA]</scope>
    <source>
        <strain evidence="2">ATCC 28089 / DSM 1075 / NRRL 1951 / Wisconsin 54-1255</strain>
    </source>
</reference>
<accession>B6H0G9</accession>
<dbReference type="AlphaFoldDB" id="B6H0G9"/>
<dbReference type="EMBL" id="AM920427">
    <property type="protein sequence ID" value="CAP80656.1"/>
    <property type="molecule type" value="Genomic_DNA"/>
</dbReference>
<dbReference type="Proteomes" id="UP000000724">
    <property type="component" value="Contig Pc00c12"/>
</dbReference>
<sequence>MACTYSGQGKNRQRKRTSLRIKIEQNWFHRLIKDFLFKAIISMNGRASDRCPFMARERLVDPEDDAALWVTIEFPEAMKFTHTDEQLMDWVVHQIGHAETSTSASAQHYQRHLCLSLPVVGIPRGEEHNDAVRDQAKTLAQWWHAEIMTGRIYLDRSVIFP</sequence>
<gene>
    <name evidence="1" type="ORF">Pc12g10290</name>
    <name evidence="1" type="ORF">PCH_Pc12g10290</name>
</gene>
<keyword evidence="2" id="KW-1185">Reference proteome</keyword>